<dbReference type="AlphaFoldDB" id="E4YUC2"/>
<feature type="compositionally biased region" description="Polar residues" evidence="1">
    <location>
        <begin position="9"/>
        <end position="20"/>
    </location>
</feature>
<gene>
    <name evidence="2" type="ORF">GSOID_T00019605001</name>
</gene>
<feature type="compositionally biased region" description="Low complexity" evidence="1">
    <location>
        <begin position="37"/>
        <end position="46"/>
    </location>
</feature>
<dbReference type="EMBL" id="FN655413">
    <property type="protein sequence ID" value="CBY39061.1"/>
    <property type="molecule type" value="Genomic_DNA"/>
</dbReference>
<name>E4YUC2_OIKDI</name>
<evidence type="ECO:0000313" key="2">
    <source>
        <dbReference type="EMBL" id="CBY39061.1"/>
    </source>
</evidence>
<sequence length="99" mass="11208">MDKNDDGGQYQQFTPSNSKSFWRPEQMVTLEEIRPPSNDSNDGDGNVNDDREIQSLNTEQALEKLNAMLQNNAPDEFQPCDYSQVTVVTADGMFKQFKG</sequence>
<protein>
    <submittedName>
        <fullName evidence="2">Uncharacterized protein</fullName>
    </submittedName>
</protein>
<organism evidence="2">
    <name type="scientific">Oikopleura dioica</name>
    <name type="common">Tunicate</name>
    <dbReference type="NCBI Taxonomy" id="34765"/>
    <lineage>
        <taxon>Eukaryota</taxon>
        <taxon>Metazoa</taxon>
        <taxon>Chordata</taxon>
        <taxon>Tunicata</taxon>
        <taxon>Appendicularia</taxon>
        <taxon>Copelata</taxon>
        <taxon>Oikopleuridae</taxon>
        <taxon>Oikopleura</taxon>
    </lineage>
</organism>
<accession>E4YUC2</accession>
<evidence type="ECO:0000256" key="1">
    <source>
        <dbReference type="SAM" id="MobiDB-lite"/>
    </source>
</evidence>
<dbReference type="Proteomes" id="UP000011014">
    <property type="component" value="Unassembled WGS sequence"/>
</dbReference>
<reference evidence="2" key="1">
    <citation type="journal article" date="2010" name="Science">
        <title>Plasticity of animal genome architecture unmasked by rapid evolution of a pelagic tunicate.</title>
        <authorList>
            <person name="Denoeud F."/>
            <person name="Henriet S."/>
            <person name="Mungpakdee S."/>
            <person name="Aury J.M."/>
            <person name="Da Silva C."/>
            <person name="Brinkmann H."/>
            <person name="Mikhaleva J."/>
            <person name="Olsen L.C."/>
            <person name="Jubin C."/>
            <person name="Canestro C."/>
            <person name="Bouquet J.M."/>
            <person name="Danks G."/>
            <person name="Poulain J."/>
            <person name="Campsteijn C."/>
            <person name="Adamski M."/>
            <person name="Cross I."/>
            <person name="Yadetie F."/>
            <person name="Muffato M."/>
            <person name="Louis A."/>
            <person name="Butcher S."/>
            <person name="Tsagkogeorga G."/>
            <person name="Konrad A."/>
            <person name="Singh S."/>
            <person name="Jensen M.F."/>
            <person name="Cong E.H."/>
            <person name="Eikeseth-Otteraa H."/>
            <person name="Noel B."/>
            <person name="Anthouard V."/>
            <person name="Porcel B.M."/>
            <person name="Kachouri-Lafond R."/>
            <person name="Nishino A."/>
            <person name="Ugolini M."/>
            <person name="Chourrout P."/>
            <person name="Nishida H."/>
            <person name="Aasland R."/>
            <person name="Huzurbazar S."/>
            <person name="Westhof E."/>
            <person name="Delsuc F."/>
            <person name="Lehrach H."/>
            <person name="Reinhardt R."/>
            <person name="Weissenbach J."/>
            <person name="Roy S.W."/>
            <person name="Artiguenave F."/>
            <person name="Postlethwait J.H."/>
            <person name="Manak J.R."/>
            <person name="Thompson E.M."/>
            <person name="Jaillon O."/>
            <person name="Du Pasquier L."/>
            <person name="Boudinot P."/>
            <person name="Liberles D.A."/>
            <person name="Volff J.N."/>
            <person name="Philippe H."/>
            <person name="Lenhard B."/>
            <person name="Roest Crollius H."/>
            <person name="Wincker P."/>
            <person name="Chourrout D."/>
        </authorList>
    </citation>
    <scope>NUCLEOTIDE SEQUENCE [LARGE SCALE GENOMIC DNA]</scope>
</reference>
<proteinExistence type="predicted"/>
<feature type="region of interest" description="Disordered" evidence="1">
    <location>
        <begin position="1"/>
        <end position="52"/>
    </location>
</feature>